<dbReference type="RefSeq" id="WP_035296865.1">
    <property type="nucleotide sequence ID" value="NZ_AP023354.1"/>
</dbReference>
<protein>
    <recommendedName>
        <fullName evidence="8">EamA domain-containing protein</fullName>
    </recommendedName>
</protein>
<keyword evidence="5 7" id="KW-0472">Membrane</keyword>
<evidence type="ECO:0000256" key="1">
    <source>
        <dbReference type="ARBA" id="ARBA00004141"/>
    </source>
</evidence>
<dbReference type="EMBL" id="AP023354">
    <property type="protein sequence ID" value="BCJ28045.1"/>
    <property type="molecule type" value="Genomic_DNA"/>
</dbReference>
<reference evidence="9" key="1">
    <citation type="submission" date="2020-08" db="EMBL/GenBank/DDBJ databases">
        <title>Whole genome shotgun sequence of Actinocatenispora sera NBRC 101916.</title>
        <authorList>
            <person name="Komaki H."/>
            <person name="Tamura T."/>
        </authorList>
    </citation>
    <scope>NUCLEOTIDE SEQUENCE</scope>
    <source>
        <strain evidence="9">NBRC 101916</strain>
    </source>
</reference>
<comment type="similarity">
    <text evidence="2">Belongs to the EamA transporter family.</text>
</comment>
<feature type="domain" description="EamA" evidence="8">
    <location>
        <begin position="151"/>
        <end position="284"/>
    </location>
</feature>
<gene>
    <name evidence="9" type="ORF">Asera_21530</name>
</gene>
<proteinExistence type="inferred from homology"/>
<evidence type="ECO:0000256" key="4">
    <source>
        <dbReference type="ARBA" id="ARBA00022989"/>
    </source>
</evidence>
<dbReference type="Proteomes" id="UP000680750">
    <property type="component" value="Chromosome"/>
</dbReference>
<feature type="region of interest" description="Disordered" evidence="6">
    <location>
        <begin position="290"/>
        <end position="311"/>
    </location>
</feature>
<evidence type="ECO:0000256" key="6">
    <source>
        <dbReference type="SAM" id="MobiDB-lite"/>
    </source>
</evidence>
<dbReference type="InterPro" id="IPR000620">
    <property type="entry name" value="EamA_dom"/>
</dbReference>
<evidence type="ECO:0000256" key="2">
    <source>
        <dbReference type="ARBA" id="ARBA00007362"/>
    </source>
</evidence>
<dbReference type="SUPFAM" id="SSF103481">
    <property type="entry name" value="Multidrug resistance efflux transporter EmrE"/>
    <property type="match status" value="2"/>
</dbReference>
<feature type="transmembrane region" description="Helical" evidence="7">
    <location>
        <begin position="33"/>
        <end position="53"/>
    </location>
</feature>
<feature type="transmembrane region" description="Helical" evidence="7">
    <location>
        <begin position="180"/>
        <end position="200"/>
    </location>
</feature>
<feature type="domain" description="EamA" evidence="8">
    <location>
        <begin position="6"/>
        <end position="138"/>
    </location>
</feature>
<organism evidence="9 10">
    <name type="scientific">Actinocatenispora sera</name>
    <dbReference type="NCBI Taxonomy" id="390989"/>
    <lineage>
        <taxon>Bacteria</taxon>
        <taxon>Bacillati</taxon>
        <taxon>Actinomycetota</taxon>
        <taxon>Actinomycetes</taxon>
        <taxon>Micromonosporales</taxon>
        <taxon>Micromonosporaceae</taxon>
        <taxon>Actinocatenispora</taxon>
    </lineage>
</organism>
<keyword evidence="4 7" id="KW-1133">Transmembrane helix</keyword>
<name>A0A810KZG7_9ACTN</name>
<dbReference type="Gene3D" id="1.10.3730.20">
    <property type="match status" value="1"/>
</dbReference>
<accession>A0A810KZG7</accession>
<feature type="transmembrane region" description="Helical" evidence="7">
    <location>
        <begin position="91"/>
        <end position="110"/>
    </location>
</feature>
<feature type="transmembrane region" description="Helical" evidence="7">
    <location>
        <begin position="65"/>
        <end position="85"/>
    </location>
</feature>
<evidence type="ECO:0000313" key="10">
    <source>
        <dbReference type="Proteomes" id="UP000680750"/>
    </source>
</evidence>
<dbReference type="AlphaFoldDB" id="A0A810KZG7"/>
<feature type="transmembrane region" description="Helical" evidence="7">
    <location>
        <begin position="212"/>
        <end position="234"/>
    </location>
</feature>
<dbReference type="InterPro" id="IPR050638">
    <property type="entry name" value="AA-Vitamin_Transporters"/>
</dbReference>
<keyword evidence="3 7" id="KW-0812">Transmembrane</keyword>
<sequence>MSRRSLFLLLVLSATWGASYLFIDLSLRGLSAPVVVFGRLAIGAAVLCVLARARHRRPFAALRGDWPRIALFALFEMVLPYLLIAFGQSRIATGTASLLVSTQMLWLVLLTPLMVRGARVRAVQLAGVGVGLVGVAALVQPFGAGGAPDPLGAVLVTLAAASYAIGSLLLGLLLPGRPTLPVTAAGQAVAAVLVAPVAAVGLPRAMPSAGTFGALAVLGVACTAGGFLLFNVLITRAGAGTASLVAYLAPVFSLAYGALVLHEPFTVPAAAGLVLIVAGTALTVSRRRRAVQPNTEPAPAAVRVGSTSTTR</sequence>
<feature type="transmembrane region" description="Helical" evidence="7">
    <location>
        <begin position="122"/>
        <end position="139"/>
    </location>
</feature>
<dbReference type="PANTHER" id="PTHR32322:SF2">
    <property type="entry name" value="EAMA DOMAIN-CONTAINING PROTEIN"/>
    <property type="match status" value="1"/>
</dbReference>
<keyword evidence="10" id="KW-1185">Reference proteome</keyword>
<comment type="subcellular location">
    <subcellularLocation>
        <location evidence="1">Membrane</location>
        <topology evidence="1">Multi-pass membrane protein</topology>
    </subcellularLocation>
</comment>
<evidence type="ECO:0000313" key="9">
    <source>
        <dbReference type="EMBL" id="BCJ28045.1"/>
    </source>
</evidence>
<feature type="transmembrane region" description="Helical" evidence="7">
    <location>
        <begin position="151"/>
        <end position="173"/>
    </location>
</feature>
<evidence type="ECO:0000259" key="8">
    <source>
        <dbReference type="Pfam" id="PF00892"/>
    </source>
</evidence>
<evidence type="ECO:0000256" key="5">
    <source>
        <dbReference type="ARBA" id="ARBA00023136"/>
    </source>
</evidence>
<evidence type="ECO:0000256" key="3">
    <source>
        <dbReference type="ARBA" id="ARBA00022692"/>
    </source>
</evidence>
<feature type="transmembrane region" description="Helical" evidence="7">
    <location>
        <begin position="265"/>
        <end position="284"/>
    </location>
</feature>
<evidence type="ECO:0000256" key="7">
    <source>
        <dbReference type="SAM" id="Phobius"/>
    </source>
</evidence>
<dbReference type="Pfam" id="PF00892">
    <property type="entry name" value="EamA"/>
    <property type="match status" value="2"/>
</dbReference>
<dbReference type="KEGG" id="aser:Asera_21530"/>
<dbReference type="PANTHER" id="PTHR32322">
    <property type="entry name" value="INNER MEMBRANE TRANSPORTER"/>
    <property type="match status" value="1"/>
</dbReference>
<feature type="transmembrane region" description="Helical" evidence="7">
    <location>
        <begin position="241"/>
        <end position="259"/>
    </location>
</feature>
<dbReference type="InterPro" id="IPR037185">
    <property type="entry name" value="EmrE-like"/>
</dbReference>
<dbReference type="GO" id="GO:0016020">
    <property type="term" value="C:membrane"/>
    <property type="evidence" value="ECO:0007669"/>
    <property type="project" value="UniProtKB-SubCell"/>
</dbReference>